<evidence type="ECO:0008006" key="5">
    <source>
        <dbReference type="Google" id="ProtNLM"/>
    </source>
</evidence>
<dbReference type="InterPro" id="IPR015025">
    <property type="entry name" value="PoNi_C"/>
</dbReference>
<evidence type="ECO:0000259" key="2">
    <source>
        <dbReference type="Pfam" id="PF08929"/>
    </source>
</evidence>
<dbReference type="Pfam" id="PF08929">
    <property type="entry name" value="PoNi_C"/>
    <property type="match status" value="1"/>
</dbReference>
<dbReference type="eggNOG" id="ENOG5032RP7">
    <property type="taxonomic scope" value="Bacteria"/>
</dbReference>
<dbReference type="EMBL" id="JOTN01000004">
    <property type="protein sequence ID" value="KEK20170.1"/>
    <property type="molecule type" value="Genomic_DNA"/>
</dbReference>
<dbReference type="RefSeq" id="WP_034637432.1">
    <property type="nucleotide sequence ID" value="NZ_CBCSJC010000003.1"/>
</dbReference>
<accession>A0A073K0Y2</accession>
<feature type="domain" description="PoNi C-terminal" evidence="2">
    <location>
        <begin position="126"/>
        <end position="237"/>
    </location>
</feature>
<evidence type="ECO:0000313" key="4">
    <source>
        <dbReference type="Proteomes" id="UP000027822"/>
    </source>
</evidence>
<name>A0A073K0Y2_9BACI</name>
<dbReference type="OrthoDB" id="2067926at2"/>
<dbReference type="SUPFAM" id="SSF140731">
    <property type="entry name" value="PA2201 C-terminal domain-like"/>
    <property type="match status" value="1"/>
</dbReference>
<dbReference type="InterPro" id="IPR015024">
    <property type="entry name" value="PoNi_N"/>
</dbReference>
<comment type="caution">
    <text evidence="3">The sequence shown here is derived from an EMBL/GenBank/DDBJ whole genome shotgun (WGS) entry which is preliminary data.</text>
</comment>
<evidence type="ECO:0000259" key="1">
    <source>
        <dbReference type="Pfam" id="PF08928"/>
    </source>
</evidence>
<sequence>MLRDKIKTDIYFNEFINYEEKRIEKFLLLVEKVIEERGKDDKGLKNGYIALQGYYFNKLRAMYSAGYSIQTIRDFLPEVIDIMEKAWNKESGYIRMLWMTSIAVMLNIEDKEFNRLIAMIRKEGLNDYLINYFIAFRNGEPSDFYEQSEFYVKNPYIKLKEVIESNKNSQENSIKNLEKYIKKYWYTGHSDEAWYDAHENKHDIYSGYWSFESGAIAKILKLDDSMLKDVPYYPYDMVHFKDE</sequence>
<dbReference type="Proteomes" id="UP000027822">
    <property type="component" value="Unassembled WGS sequence"/>
</dbReference>
<dbReference type="AlphaFoldDB" id="A0A073K0Y2"/>
<dbReference type="STRING" id="574376.BAMA_17135"/>
<dbReference type="InterPro" id="IPR028983">
    <property type="entry name" value="PA2201-like_C"/>
</dbReference>
<feature type="domain" description="PoNi N-terminal" evidence="1">
    <location>
        <begin position="3"/>
        <end position="117"/>
    </location>
</feature>
<protein>
    <recommendedName>
        <fullName evidence="5">PoNi C-terminal domain-containing protein</fullName>
    </recommendedName>
</protein>
<dbReference type="Pfam" id="PF08928">
    <property type="entry name" value="PoNi_N"/>
    <property type="match status" value="1"/>
</dbReference>
<gene>
    <name evidence="3" type="ORF">BAMA_17135</name>
</gene>
<evidence type="ECO:0000313" key="3">
    <source>
        <dbReference type="EMBL" id="KEK20170.1"/>
    </source>
</evidence>
<keyword evidence="4" id="KW-1185">Reference proteome</keyword>
<reference evidence="3 4" key="1">
    <citation type="submission" date="2014-06" db="EMBL/GenBank/DDBJ databases">
        <title>Draft genome sequence of Bacillus manliponensis JCM 15802 (MCCC 1A00708).</title>
        <authorList>
            <person name="Lai Q."/>
            <person name="Liu Y."/>
            <person name="Shao Z."/>
        </authorList>
    </citation>
    <scope>NUCLEOTIDE SEQUENCE [LARGE SCALE GENOMIC DNA]</scope>
    <source>
        <strain evidence="3 4">JCM 15802</strain>
    </source>
</reference>
<dbReference type="Gene3D" id="1.10.3920.10">
    <property type="entry name" value="PA2201 C-terminal domain-like"/>
    <property type="match status" value="1"/>
</dbReference>
<proteinExistence type="predicted"/>
<organism evidence="3 4">
    <name type="scientific">Bacillus manliponensis</name>
    <dbReference type="NCBI Taxonomy" id="574376"/>
    <lineage>
        <taxon>Bacteria</taxon>
        <taxon>Bacillati</taxon>
        <taxon>Bacillota</taxon>
        <taxon>Bacilli</taxon>
        <taxon>Bacillales</taxon>
        <taxon>Bacillaceae</taxon>
        <taxon>Bacillus</taxon>
        <taxon>Bacillus cereus group</taxon>
    </lineage>
</organism>